<evidence type="ECO:0000256" key="1">
    <source>
        <dbReference type="ARBA" id="ARBA00001971"/>
    </source>
</evidence>
<keyword evidence="15" id="KW-1185">Reference proteome</keyword>
<dbReference type="PIRSF" id="PIRSF000178">
    <property type="entry name" value="SDH_cyt_b560"/>
    <property type="match status" value="1"/>
</dbReference>
<evidence type="ECO:0000256" key="13">
    <source>
        <dbReference type="SAM" id="Phobius"/>
    </source>
</evidence>
<protein>
    <recommendedName>
        <fullName evidence="5">Succinate dehydrogenase cytochrome b556 subunit</fullName>
    </recommendedName>
</protein>
<evidence type="ECO:0000256" key="10">
    <source>
        <dbReference type="ARBA" id="ARBA00023004"/>
    </source>
</evidence>
<dbReference type="Pfam" id="PF01127">
    <property type="entry name" value="Sdh_cyt"/>
    <property type="match status" value="1"/>
</dbReference>
<feature type="transmembrane region" description="Helical" evidence="13">
    <location>
        <begin position="96"/>
        <end position="120"/>
    </location>
</feature>
<evidence type="ECO:0000256" key="4">
    <source>
        <dbReference type="ARBA" id="ARBA00007244"/>
    </source>
</evidence>
<evidence type="ECO:0000256" key="11">
    <source>
        <dbReference type="ARBA" id="ARBA00023136"/>
    </source>
</evidence>
<keyword evidence="10" id="KW-0408">Iron</keyword>
<feature type="transmembrane region" description="Helical" evidence="13">
    <location>
        <begin position="135"/>
        <end position="155"/>
    </location>
</feature>
<proteinExistence type="inferred from homology"/>
<dbReference type="NCBIfam" id="TIGR02970">
    <property type="entry name" value="succ_dehyd_cytB"/>
    <property type="match status" value="1"/>
</dbReference>
<keyword evidence="11 13" id="KW-0472">Membrane</keyword>
<comment type="subunit">
    <text evidence="12">Part of an enzyme complex containing four subunits: a flavoprotein, an iron-sulfur protein, plus two membrane-anchoring proteins, SdhC and SdhD. The complex can form homotrimers.</text>
</comment>
<dbReference type="EMBL" id="CAJPVI010000058">
    <property type="protein sequence ID" value="CAG2159352.1"/>
    <property type="molecule type" value="Genomic_DNA"/>
</dbReference>
<dbReference type="InterPro" id="IPR034804">
    <property type="entry name" value="SQR/QFR_C/D"/>
</dbReference>
<evidence type="ECO:0000256" key="3">
    <source>
        <dbReference type="ARBA" id="ARBA00004370"/>
    </source>
</evidence>
<keyword evidence="7 13" id="KW-0812">Transmembrane</keyword>
<name>A0ABN7Q7X0_9BURK</name>
<evidence type="ECO:0000256" key="8">
    <source>
        <dbReference type="ARBA" id="ARBA00022723"/>
    </source>
</evidence>
<organism evidence="14 15">
    <name type="scientific">Cupriavidus numazuensis</name>
    <dbReference type="NCBI Taxonomy" id="221992"/>
    <lineage>
        <taxon>Bacteria</taxon>
        <taxon>Pseudomonadati</taxon>
        <taxon>Pseudomonadota</taxon>
        <taxon>Betaproteobacteria</taxon>
        <taxon>Burkholderiales</taxon>
        <taxon>Burkholderiaceae</taxon>
        <taxon>Cupriavidus</taxon>
    </lineage>
</organism>
<gene>
    <name evidence="14" type="primary">sdhC</name>
    <name evidence="14" type="ORF">LMG26411_06638</name>
</gene>
<dbReference type="CDD" id="cd03499">
    <property type="entry name" value="SQR_TypeC_SdhC"/>
    <property type="match status" value="1"/>
</dbReference>
<keyword evidence="8" id="KW-0479">Metal-binding</keyword>
<evidence type="ECO:0000256" key="7">
    <source>
        <dbReference type="ARBA" id="ARBA00022692"/>
    </source>
</evidence>
<comment type="caution">
    <text evidence="14">The sequence shown here is derived from an EMBL/GenBank/DDBJ whole genome shotgun (WGS) entry which is preliminary data.</text>
</comment>
<dbReference type="InterPro" id="IPR014314">
    <property type="entry name" value="Succ_DH_cytb556"/>
</dbReference>
<evidence type="ECO:0000313" key="15">
    <source>
        <dbReference type="Proteomes" id="UP000672657"/>
    </source>
</evidence>
<dbReference type="Proteomes" id="UP000672657">
    <property type="component" value="Unassembled WGS sequence"/>
</dbReference>
<feature type="transmembrane region" description="Helical" evidence="13">
    <location>
        <begin position="55"/>
        <end position="75"/>
    </location>
</feature>
<comment type="cofactor">
    <cofactor evidence="1">
        <name>heme</name>
        <dbReference type="ChEBI" id="CHEBI:30413"/>
    </cofactor>
</comment>
<dbReference type="Gene3D" id="1.20.1300.10">
    <property type="entry name" value="Fumarate reductase/succinate dehydrogenase, transmembrane subunit"/>
    <property type="match status" value="1"/>
</dbReference>
<dbReference type="SUPFAM" id="SSF81343">
    <property type="entry name" value="Fumarate reductase respiratory complex transmembrane subunits"/>
    <property type="match status" value="1"/>
</dbReference>
<keyword evidence="6" id="KW-0349">Heme</keyword>
<evidence type="ECO:0000256" key="5">
    <source>
        <dbReference type="ARBA" id="ARBA00020076"/>
    </source>
</evidence>
<evidence type="ECO:0000256" key="6">
    <source>
        <dbReference type="ARBA" id="ARBA00022617"/>
    </source>
</evidence>
<dbReference type="InterPro" id="IPR000701">
    <property type="entry name" value="SuccDH_FuR_B_TM-su"/>
</dbReference>
<evidence type="ECO:0000256" key="12">
    <source>
        <dbReference type="ARBA" id="ARBA00025912"/>
    </source>
</evidence>
<evidence type="ECO:0000256" key="2">
    <source>
        <dbReference type="ARBA" id="ARBA00004050"/>
    </source>
</evidence>
<evidence type="ECO:0000313" key="14">
    <source>
        <dbReference type="EMBL" id="CAG2159352.1"/>
    </source>
</evidence>
<comment type="subcellular location">
    <subcellularLocation>
        <location evidence="3">Membrane</location>
    </subcellularLocation>
</comment>
<accession>A0ABN7Q7X0</accession>
<evidence type="ECO:0000256" key="9">
    <source>
        <dbReference type="ARBA" id="ARBA00022989"/>
    </source>
</evidence>
<keyword evidence="9 13" id="KW-1133">Transmembrane helix</keyword>
<reference evidence="14 15" key="1">
    <citation type="submission" date="2021-03" db="EMBL/GenBank/DDBJ databases">
        <authorList>
            <person name="Peeters C."/>
        </authorList>
    </citation>
    <scope>NUCLEOTIDE SEQUENCE [LARGE SCALE GENOMIC DNA]</scope>
    <source>
        <strain evidence="14 15">LMG 26411</strain>
    </source>
</reference>
<sequence length="158" mass="17532">MHSFACRAMAVSFFVYRKMGSRMAEAVNKARPEFRNIGISQIAKYRLPWAGKVSILHRVSGAMMFLLLPFVLYLFEQSITSELSFAKFSALLSGGFVKLVVLALIWGYLHHFCAGIRFLLLDVHVGVTKPASAKSAIGVLVVSLLLTLIFGLKLYGLF</sequence>
<comment type="similarity">
    <text evidence="4">Belongs to the cytochrome b560 family.</text>
</comment>
<comment type="function">
    <text evidence="2">Membrane-anchoring subunit of succinate dehydrogenase (SDH).</text>
</comment>